<evidence type="ECO:0000313" key="2">
    <source>
        <dbReference type="Proteomes" id="UP001165960"/>
    </source>
</evidence>
<accession>A0ACC2RM67</accession>
<sequence length="223" mass="24170">MILGFVFFGLASCHMDMVSPAPRRSPHNNAYTGALVDYDMTSPLGAQFPYPCRGYGAGPVVGTYEAGSTIPVTMGGGANHNGGHCQWSLSYDDVNFASIKTVMGTCMLDTLNYQVTIPHDAPNGKATLAWSWINRTGNREYYMNCADIDIKGRPDGKIVGPRMLVADLPGFITFPEGFSNDYGMDIYASQPTITVAPHNQIPTSPPYPIPTPSPHAPQCRPRH</sequence>
<name>A0ACC2RM67_9FUNG</name>
<organism evidence="1 2">
    <name type="scientific">Entomophthora muscae</name>
    <dbReference type="NCBI Taxonomy" id="34485"/>
    <lineage>
        <taxon>Eukaryota</taxon>
        <taxon>Fungi</taxon>
        <taxon>Fungi incertae sedis</taxon>
        <taxon>Zoopagomycota</taxon>
        <taxon>Entomophthoromycotina</taxon>
        <taxon>Entomophthoromycetes</taxon>
        <taxon>Entomophthorales</taxon>
        <taxon>Entomophthoraceae</taxon>
        <taxon>Entomophthora</taxon>
    </lineage>
</organism>
<reference evidence="1" key="1">
    <citation type="submission" date="2022-04" db="EMBL/GenBank/DDBJ databases">
        <title>Genome of the entomopathogenic fungus Entomophthora muscae.</title>
        <authorList>
            <person name="Elya C."/>
            <person name="Lovett B.R."/>
            <person name="Lee E."/>
            <person name="Macias A.M."/>
            <person name="Hajek A.E."/>
            <person name="De Bivort B.L."/>
            <person name="Kasson M.T."/>
            <person name="De Fine Licht H.H."/>
            <person name="Stajich J.E."/>
        </authorList>
    </citation>
    <scope>NUCLEOTIDE SEQUENCE</scope>
    <source>
        <strain evidence="1">Berkeley</strain>
    </source>
</reference>
<dbReference type="Proteomes" id="UP001165960">
    <property type="component" value="Unassembled WGS sequence"/>
</dbReference>
<proteinExistence type="predicted"/>
<dbReference type="EMBL" id="QTSX02007120">
    <property type="protein sequence ID" value="KAJ9051193.1"/>
    <property type="molecule type" value="Genomic_DNA"/>
</dbReference>
<comment type="caution">
    <text evidence="1">The sequence shown here is derived from an EMBL/GenBank/DDBJ whole genome shotgun (WGS) entry which is preliminary data.</text>
</comment>
<gene>
    <name evidence="1" type="ORF">DSO57_1007034</name>
</gene>
<evidence type="ECO:0000313" key="1">
    <source>
        <dbReference type="EMBL" id="KAJ9051193.1"/>
    </source>
</evidence>
<keyword evidence="2" id="KW-1185">Reference proteome</keyword>
<protein>
    <submittedName>
        <fullName evidence="1">Uncharacterized protein</fullName>
    </submittedName>
</protein>